<sequence>MTDAPRTAGAPRPLSRRAALTLAGASLALGTLMTVLFVLPFEFGVDPTGLGRATGLLRAPQAPTADAPTAPDNPVEAVWTTDAPFRSDLVEIPLSSPDAGPNGYELEYKVRMREGARMVWSMTVAGVDDPEEFYFDFHGETPAGPNNPKPIVREYIQQSGTQSHGALVAPIPGVHGWYLQNQSGKSALVRLRLSGFYELVEPGEYGNLARIRPSESRP</sequence>
<protein>
    <recommendedName>
        <fullName evidence="4">DUF1214 domain-containing protein</fullName>
    </recommendedName>
</protein>
<keyword evidence="1" id="KW-1133">Transmembrane helix</keyword>
<evidence type="ECO:0000313" key="2">
    <source>
        <dbReference type="EMBL" id="MCP8936904.1"/>
    </source>
</evidence>
<name>A0ABT1L6A3_9HYPH</name>
<gene>
    <name evidence="2" type="ORF">NK718_00100</name>
</gene>
<feature type="transmembrane region" description="Helical" evidence="1">
    <location>
        <begin position="20"/>
        <end position="41"/>
    </location>
</feature>
<evidence type="ECO:0000313" key="3">
    <source>
        <dbReference type="Proteomes" id="UP001205890"/>
    </source>
</evidence>
<evidence type="ECO:0000256" key="1">
    <source>
        <dbReference type="SAM" id="Phobius"/>
    </source>
</evidence>
<keyword evidence="1" id="KW-0472">Membrane</keyword>
<organism evidence="2 3">
    <name type="scientific">Alsobacter ponti</name>
    <dbReference type="NCBI Taxonomy" id="2962936"/>
    <lineage>
        <taxon>Bacteria</taxon>
        <taxon>Pseudomonadati</taxon>
        <taxon>Pseudomonadota</taxon>
        <taxon>Alphaproteobacteria</taxon>
        <taxon>Hyphomicrobiales</taxon>
        <taxon>Alsobacteraceae</taxon>
        <taxon>Alsobacter</taxon>
    </lineage>
</organism>
<keyword evidence="3" id="KW-1185">Reference proteome</keyword>
<keyword evidence="1" id="KW-0812">Transmembrane</keyword>
<comment type="caution">
    <text evidence="2">The sequence shown here is derived from an EMBL/GenBank/DDBJ whole genome shotgun (WGS) entry which is preliminary data.</text>
</comment>
<dbReference type="Proteomes" id="UP001205890">
    <property type="component" value="Unassembled WGS sequence"/>
</dbReference>
<reference evidence="2 3" key="1">
    <citation type="submission" date="2022-07" db="EMBL/GenBank/DDBJ databases">
        <authorList>
            <person name="Li W.-J."/>
            <person name="Deng Q.-Q."/>
        </authorList>
    </citation>
    <scope>NUCLEOTIDE SEQUENCE [LARGE SCALE GENOMIC DNA]</scope>
    <source>
        <strain evidence="2 3">SYSU M60028</strain>
    </source>
</reference>
<dbReference type="RefSeq" id="WP_254737273.1">
    <property type="nucleotide sequence ID" value="NZ_JANCLU010000001.1"/>
</dbReference>
<proteinExistence type="predicted"/>
<dbReference type="EMBL" id="JANCLU010000001">
    <property type="protein sequence ID" value="MCP8936904.1"/>
    <property type="molecule type" value="Genomic_DNA"/>
</dbReference>
<accession>A0ABT1L6A3</accession>
<evidence type="ECO:0008006" key="4">
    <source>
        <dbReference type="Google" id="ProtNLM"/>
    </source>
</evidence>